<comment type="caution">
    <text evidence="1">The sequence shown here is derived from an EMBL/GenBank/DDBJ whole genome shotgun (WGS) entry which is preliminary data.</text>
</comment>
<keyword evidence="2" id="KW-1185">Reference proteome</keyword>
<sequence length="64" mass="7136">MGKWMEQRGMAGVIERRRLLVEMTPASGTVALNDVSRDGIGLHRRFYPWHREQAPALSGTAAAE</sequence>
<reference evidence="1" key="1">
    <citation type="submission" date="2020-07" db="EMBL/GenBank/DDBJ databases">
        <title>Clarias magur genome sequencing, assembly and annotation.</title>
        <authorList>
            <person name="Kushwaha B."/>
            <person name="Kumar R."/>
            <person name="Das P."/>
            <person name="Joshi C.G."/>
            <person name="Kumar D."/>
            <person name="Nagpure N.S."/>
            <person name="Pandey M."/>
            <person name="Agarwal S."/>
            <person name="Srivastava S."/>
            <person name="Singh M."/>
            <person name="Sahoo L."/>
            <person name="Jayasankar P."/>
            <person name="Meher P.K."/>
            <person name="Koringa P.G."/>
            <person name="Iquebal M.A."/>
            <person name="Das S.P."/>
            <person name="Bit A."/>
            <person name="Patnaik S."/>
            <person name="Patel N."/>
            <person name="Shah T.M."/>
            <person name="Hinsu A."/>
            <person name="Jena J.K."/>
        </authorList>
    </citation>
    <scope>NUCLEOTIDE SEQUENCE</scope>
    <source>
        <strain evidence="1">CIFAMagur01</strain>
        <tissue evidence="1">Testis</tissue>
    </source>
</reference>
<evidence type="ECO:0000313" key="1">
    <source>
        <dbReference type="EMBL" id="KAF5907278.1"/>
    </source>
</evidence>
<proteinExistence type="predicted"/>
<feature type="non-terminal residue" evidence="1">
    <location>
        <position position="64"/>
    </location>
</feature>
<dbReference type="AlphaFoldDB" id="A0A8J4XEZ5"/>
<name>A0A8J4XEZ5_CLAMG</name>
<protein>
    <submittedName>
        <fullName evidence="1">Anthracycline biosynthesis protein DnrV</fullName>
    </submittedName>
</protein>
<dbReference type="Proteomes" id="UP000727407">
    <property type="component" value="Unassembled WGS sequence"/>
</dbReference>
<accession>A0A8J4XEZ5</accession>
<dbReference type="EMBL" id="QNUK01000023">
    <property type="protein sequence ID" value="KAF5907278.1"/>
    <property type="molecule type" value="Genomic_DNA"/>
</dbReference>
<evidence type="ECO:0000313" key="2">
    <source>
        <dbReference type="Proteomes" id="UP000727407"/>
    </source>
</evidence>
<organism evidence="1 2">
    <name type="scientific">Clarias magur</name>
    <name type="common">Asian catfish</name>
    <name type="synonym">Macropteronotus magur</name>
    <dbReference type="NCBI Taxonomy" id="1594786"/>
    <lineage>
        <taxon>Eukaryota</taxon>
        <taxon>Metazoa</taxon>
        <taxon>Chordata</taxon>
        <taxon>Craniata</taxon>
        <taxon>Vertebrata</taxon>
        <taxon>Euteleostomi</taxon>
        <taxon>Actinopterygii</taxon>
        <taxon>Neopterygii</taxon>
        <taxon>Teleostei</taxon>
        <taxon>Ostariophysi</taxon>
        <taxon>Siluriformes</taxon>
        <taxon>Clariidae</taxon>
        <taxon>Clarias</taxon>
    </lineage>
</organism>
<gene>
    <name evidence="1" type="primary">dnrV</name>
    <name evidence="1" type="ORF">DAT39_002949</name>
</gene>